<evidence type="ECO:0000256" key="6">
    <source>
        <dbReference type="SAM" id="MobiDB-lite"/>
    </source>
</evidence>
<dbReference type="FunFam" id="2.10.25.10:FF:000883">
    <property type="entry name" value="Delta/notch-like EGF repeat containing"/>
    <property type="match status" value="1"/>
</dbReference>
<feature type="region of interest" description="Disordered" evidence="6">
    <location>
        <begin position="25"/>
        <end position="47"/>
    </location>
</feature>
<feature type="disulfide bond" evidence="5">
    <location>
        <begin position="93"/>
        <end position="103"/>
    </location>
</feature>
<feature type="compositionally biased region" description="Pro residues" evidence="6">
    <location>
        <begin position="25"/>
        <end position="44"/>
    </location>
</feature>
<keyword evidence="10" id="KW-1185">Reference proteome</keyword>
<evidence type="ECO:0000256" key="5">
    <source>
        <dbReference type="PROSITE-ProRule" id="PRU00076"/>
    </source>
</evidence>
<accession>A0AAV2J7N9</accession>
<dbReference type="PANTHER" id="PTHR24049">
    <property type="entry name" value="CRUMBS FAMILY MEMBER"/>
    <property type="match status" value="1"/>
</dbReference>
<proteinExistence type="predicted"/>
<evidence type="ECO:0000313" key="10">
    <source>
        <dbReference type="Proteomes" id="UP001497482"/>
    </source>
</evidence>
<evidence type="ECO:0000256" key="3">
    <source>
        <dbReference type="ARBA" id="ARBA00022737"/>
    </source>
</evidence>
<feature type="region of interest" description="Disordered" evidence="6">
    <location>
        <begin position="146"/>
        <end position="179"/>
    </location>
</feature>
<keyword evidence="4 5" id="KW-1015">Disulfide bond</keyword>
<feature type="domain" description="EGF-like" evidence="8">
    <location>
        <begin position="43"/>
        <end position="87"/>
    </location>
</feature>
<protein>
    <recommendedName>
        <fullName evidence="8">EGF-like domain-containing protein</fullName>
    </recommendedName>
</protein>
<dbReference type="InterPro" id="IPR051022">
    <property type="entry name" value="Notch_Cell-Fate_Det"/>
</dbReference>
<feature type="signal peptide" evidence="7">
    <location>
        <begin position="1"/>
        <end position="20"/>
    </location>
</feature>
<dbReference type="PANTHER" id="PTHR24049:SF22">
    <property type="entry name" value="DROSOPHILA CRUMBS HOMOLOG"/>
    <property type="match status" value="1"/>
</dbReference>
<feature type="domain" description="EGF-like" evidence="8">
    <location>
        <begin position="89"/>
        <end position="127"/>
    </location>
</feature>
<dbReference type="EMBL" id="OZ035832">
    <property type="protein sequence ID" value="CAL1571845.1"/>
    <property type="molecule type" value="Genomic_DNA"/>
</dbReference>
<evidence type="ECO:0000313" key="9">
    <source>
        <dbReference type="EMBL" id="CAL1571845.1"/>
    </source>
</evidence>
<gene>
    <name evidence="9" type="ORF">KC01_LOCUS3920</name>
</gene>
<dbReference type="Proteomes" id="UP001497482">
    <property type="component" value="Chromosome 10"/>
</dbReference>
<dbReference type="PROSITE" id="PS00022">
    <property type="entry name" value="EGF_1"/>
    <property type="match status" value="2"/>
</dbReference>
<keyword evidence="2 7" id="KW-0732">Signal</keyword>
<dbReference type="GO" id="GO:0007157">
    <property type="term" value="P:heterophilic cell-cell adhesion via plasma membrane cell adhesion molecules"/>
    <property type="evidence" value="ECO:0007669"/>
    <property type="project" value="TreeGrafter"/>
</dbReference>
<keyword evidence="1 5" id="KW-0245">EGF-like domain</keyword>
<dbReference type="Gene3D" id="2.10.25.10">
    <property type="entry name" value="Laminin"/>
    <property type="match status" value="2"/>
</dbReference>
<name>A0AAV2J7N9_KNICA</name>
<dbReference type="CDD" id="cd00054">
    <property type="entry name" value="EGF_CA"/>
    <property type="match status" value="1"/>
</dbReference>
<feature type="disulfide bond" evidence="5">
    <location>
        <begin position="77"/>
        <end position="86"/>
    </location>
</feature>
<feature type="disulfide bond" evidence="5">
    <location>
        <begin position="98"/>
        <end position="115"/>
    </location>
</feature>
<feature type="compositionally biased region" description="Pro residues" evidence="6">
    <location>
        <begin position="168"/>
        <end position="178"/>
    </location>
</feature>
<organism evidence="9 10">
    <name type="scientific">Knipowitschia caucasica</name>
    <name type="common">Caucasian dwarf goby</name>
    <name type="synonym">Pomatoschistus caucasicus</name>
    <dbReference type="NCBI Taxonomy" id="637954"/>
    <lineage>
        <taxon>Eukaryota</taxon>
        <taxon>Metazoa</taxon>
        <taxon>Chordata</taxon>
        <taxon>Craniata</taxon>
        <taxon>Vertebrata</taxon>
        <taxon>Euteleostomi</taxon>
        <taxon>Actinopterygii</taxon>
        <taxon>Neopterygii</taxon>
        <taxon>Teleostei</taxon>
        <taxon>Neoteleostei</taxon>
        <taxon>Acanthomorphata</taxon>
        <taxon>Gobiaria</taxon>
        <taxon>Gobiiformes</taxon>
        <taxon>Gobioidei</taxon>
        <taxon>Gobiidae</taxon>
        <taxon>Gobiinae</taxon>
        <taxon>Knipowitschia</taxon>
    </lineage>
</organism>
<keyword evidence="3" id="KW-0677">Repeat</keyword>
<evidence type="ECO:0000256" key="1">
    <source>
        <dbReference type="ARBA" id="ARBA00022536"/>
    </source>
</evidence>
<dbReference type="AlphaFoldDB" id="A0AAV2J7N9"/>
<evidence type="ECO:0000256" key="2">
    <source>
        <dbReference type="ARBA" id="ARBA00022729"/>
    </source>
</evidence>
<feature type="chain" id="PRO_5043528065" description="EGF-like domain-containing protein" evidence="7">
    <location>
        <begin position="21"/>
        <end position="227"/>
    </location>
</feature>
<dbReference type="GO" id="GO:0032991">
    <property type="term" value="C:protein-containing complex"/>
    <property type="evidence" value="ECO:0007669"/>
    <property type="project" value="TreeGrafter"/>
</dbReference>
<comment type="caution">
    <text evidence="5">Lacks conserved residue(s) required for the propagation of feature annotation.</text>
</comment>
<evidence type="ECO:0000256" key="7">
    <source>
        <dbReference type="SAM" id="SignalP"/>
    </source>
</evidence>
<evidence type="ECO:0000259" key="8">
    <source>
        <dbReference type="PROSITE" id="PS50026"/>
    </source>
</evidence>
<dbReference type="PROSITE" id="PS50026">
    <property type="entry name" value="EGF_3"/>
    <property type="match status" value="2"/>
</dbReference>
<reference evidence="9 10" key="1">
    <citation type="submission" date="2024-04" db="EMBL/GenBank/DDBJ databases">
        <authorList>
            <person name="Waldvogel A.-M."/>
            <person name="Schoenle A."/>
        </authorList>
    </citation>
    <scope>NUCLEOTIDE SEQUENCE [LARGE SCALE GENOMIC DNA]</scope>
</reference>
<sequence>MTPTPPWMLFALFLLRSTLASPFLLPPDTPAPAEPAPTRPTPRPDPCEGEPCLNAGSCLALTSAGPVQGTWDYACSCRPGYVGRNCEFFTDPCASSPCLHGNCSHSDGDGGVFTCECSDGYEGVRCDQILLDLPPAEWEPQELATPVAPTTPAATQPPQPTTVASTTPPAPPTLPPWQPKAGQRMLVVPWESGRVTEGLHCLSPELCELTSGTLTLALEVPEETAVK</sequence>
<dbReference type="PROSITE" id="PS01186">
    <property type="entry name" value="EGF_2"/>
    <property type="match status" value="2"/>
</dbReference>
<evidence type="ECO:0000256" key="4">
    <source>
        <dbReference type="ARBA" id="ARBA00023157"/>
    </source>
</evidence>
<dbReference type="GO" id="GO:0005886">
    <property type="term" value="C:plasma membrane"/>
    <property type="evidence" value="ECO:0007669"/>
    <property type="project" value="TreeGrafter"/>
</dbReference>
<dbReference type="SMART" id="SM00181">
    <property type="entry name" value="EGF"/>
    <property type="match status" value="2"/>
</dbReference>
<dbReference type="InterPro" id="IPR000742">
    <property type="entry name" value="EGF"/>
</dbReference>
<feature type="disulfide bond" evidence="5">
    <location>
        <begin position="117"/>
        <end position="126"/>
    </location>
</feature>
<dbReference type="SUPFAM" id="SSF57196">
    <property type="entry name" value="EGF/Laminin"/>
    <property type="match status" value="2"/>
</dbReference>
<dbReference type="GO" id="GO:0045197">
    <property type="term" value="P:establishment or maintenance of epithelial cell apical/basal polarity"/>
    <property type="evidence" value="ECO:0007669"/>
    <property type="project" value="TreeGrafter"/>
</dbReference>